<dbReference type="Proteomes" id="UP000184290">
    <property type="component" value="Unassembled WGS sequence"/>
</dbReference>
<keyword evidence="3" id="KW-1185">Reference proteome</keyword>
<evidence type="ECO:0008006" key="4">
    <source>
        <dbReference type="Google" id="ProtNLM"/>
    </source>
</evidence>
<dbReference type="EMBL" id="FQZC01000005">
    <property type="protein sequence ID" value="SHJ91925.1"/>
    <property type="molecule type" value="Genomic_DNA"/>
</dbReference>
<comment type="caution">
    <text evidence="2">The sequence shown here is derived from an EMBL/GenBank/DDBJ whole genome shotgun (WGS) entry which is preliminary data.</text>
</comment>
<evidence type="ECO:0000313" key="2">
    <source>
        <dbReference type="EMBL" id="SHJ91925.1"/>
    </source>
</evidence>
<name>A0ABY1IQJ4_9HYPH</name>
<organism evidence="2 3">
    <name type="scientific">Aureimonas altamirensis DSM 21988</name>
    <dbReference type="NCBI Taxonomy" id="1121026"/>
    <lineage>
        <taxon>Bacteria</taxon>
        <taxon>Pseudomonadati</taxon>
        <taxon>Pseudomonadota</taxon>
        <taxon>Alphaproteobacteria</taxon>
        <taxon>Hyphomicrobiales</taxon>
        <taxon>Aurantimonadaceae</taxon>
        <taxon>Aureimonas</taxon>
    </lineage>
</organism>
<gene>
    <name evidence="2" type="ORF">SAMN02745911_3682</name>
</gene>
<feature type="transmembrane region" description="Helical" evidence="1">
    <location>
        <begin position="57"/>
        <end position="82"/>
    </location>
</feature>
<reference evidence="2 3" key="1">
    <citation type="submission" date="2016-11" db="EMBL/GenBank/DDBJ databases">
        <authorList>
            <person name="Varghese N."/>
            <person name="Submissions S."/>
        </authorList>
    </citation>
    <scope>NUCLEOTIDE SEQUENCE [LARGE SCALE GENOMIC DNA]</scope>
    <source>
        <strain evidence="2 3">DSM 21988</strain>
    </source>
</reference>
<protein>
    <recommendedName>
        <fullName evidence="4">DUF3618 domain-containing protein</fullName>
    </recommendedName>
</protein>
<evidence type="ECO:0000256" key="1">
    <source>
        <dbReference type="SAM" id="Phobius"/>
    </source>
</evidence>
<keyword evidence="1" id="KW-0472">Membrane</keyword>
<evidence type="ECO:0000313" key="3">
    <source>
        <dbReference type="Proteomes" id="UP000184290"/>
    </source>
</evidence>
<keyword evidence="1" id="KW-0812">Transmembrane</keyword>
<sequence length="126" mass="13217">MRWSKRADELKEVAQEKGAAVADAARNAAHGDFERARAALRDGGIGLPDGFRETRHLGAGSIGALAVGAFAVGAFAIGAFAIGRLSVGKARVGKAEIDHLTIGTLEIEHIVPPPLSSLTPGWLRRR</sequence>
<accession>A0ABY1IQJ4</accession>
<keyword evidence="1" id="KW-1133">Transmembrane helix</keyword>
<proteinExistence type="predicted"/>
<dbReference type="RefSeq" id="WP_143190297.1">
    <property type="nucleotide sequence ID" value="NZ_FQZC01000005.1"/>
</dbReference>